<protein>
    <submittedName>
        <fullName evidence="1">Uncharacterized protein</fullName>
    </submittedName>
</protein>
<evidence type="ECO:0000313" key="1">
    <source>
        <dbReference type="EMBL" id="SES41012.1"/>
    </source>
</evidence>
<evidence type="ECO:0000313" key="2">
    <source>
        <dbReference type="Proteomes" id="UP000198885"/>
    </source>
</evidence>
<dbReference type="Proteomes" id="UP000198885">
    <property type="component" value="Unassembled WGS sequence"/>
</dbReference>
<organism evidence="1 2">
    <name type="scientific">Tranquillimonas rosea</name>
    <dbReference type="NCBI Taxonomy" id="641238"/>
    <lineage>
        <taxon>Bacteria</taxon>
        <taxon>Pseudomonadati</taxon>
        <taxon>Pseudomonadota</taxon>
        <taxon>Alphaproteobacteria</taxon>
        <taxon>Rhodobacterales</taxon>
        <taxon>Roseobacteraceae</taxon>
        <taxon>Tranquillimonas</taxon>
    </lineage>
</organism>
<sequence>MSHRHRRARAFVRRYKFLVVRAALVLLLLVHAALLFR</sequence>
<reference evidence="1 2" key="1">
    <citation type="submission" date="2016-10" db="EMBL/GenBank/DDBJ databases">
        <authorList>
            <person name="de Groot N.N."/>
        </authorList>
    </citation>
    <scope>NUCLEOTIDE SEQUENCE [LARGE SCALE GENOMIC DNA]</scope>
    <source>
        <strain evidence="1 2">DSM 23042</strain>
    </source>
</reference>
<gene>
    <name evidence="1" type="ORF">SAMN04490244_1184</name>
</gene>
<name>A0A1H9X4C8_9RHOB</name>
<proteinExistence type="predicted"/>
<dbReference type="AlphaFoldDB" id="A0A1H9X4C8"/>
<dbReference type="EMBL" id="FOGU01000018">
    <property type="protein sequence ID" value="SES41012.1"/>
    <property type="molecule type" value="Genomic_DNA"/>
</dbReference>
<accession>A0A1H9X4C8</accession>
<dbReference type="STRING" id="641238.SAMN04490244_1184"/>
<keyword evidence="2" id="KW-1185">Reference proteome</keyword>